<evidence type="ECO:0008006" key="5">
    <source>
        <dbReference type="Google" id="ProtNLM"/>
    </source>
</evidence>
<accession>A0A841DUJ7</accession>
<keyword evidence="2" id="KW-0812">Transmembrane</keyword>
<dbReference type="RefSeq" id="WP_184836136.1">
    <property type="nucleotide sequence ID" value="NZ_BAAAVN010000025.1"/>
</dbReference>
<evidence type="ECO:0000313" key="4">
    <source>
        <dbReference type="Proteomes" id="UP000558997"/>
    </source>
</evidence>
<protein>
    <recommendedName>
        <fullName evidence="5">PknH-like extracellular domain-containing protein</fullName>
    </recommendedName>
</protein>
<keyword evidence="4" id="KW-1185">Reference proteome</keyword>
<dbReference type="Proteomes" id="UP000558997">
    <property type="component" value="Unassembled WGS sequence"/>
</dbReference>
<evidence type="ECO:0000256" key="1">
    <source>
        <dbReference type="SAM" id="MobiDB-lite"/>
    </source>
</evidence>
<name>A0A841DUJ7_9ACTN</name>
<dbReference type="EMBL" id="JACHNF010000001">
    <property type="protein sequence ID" value="MBB5980410.1"/>
    <property type="molecule type" value="Genomic_DNA"/>
</dbReference>
<feature type="transmembrane region" description="Helical" evidence="2">
    <location>
        <begin position="25"/>
        <end position="46"/>
    </location>
</feature>
<comment type="caution">
    <text evidence="3">The sequence shown here is derived from an EMBL/GenBank/DDBJ whole genome shotgun (WGS) entry which is preliminary data.</text>
</comment>
<evidence type="ECO:0000313" key="3">
    <source>
        <dbReference type="EMBL" id="MBB5980410.1"/>
    </source>
</evidence>
<feature type="region of interest" description="Disordered" evidence="1">
    <location>
        <begin position="1"/>
        <end position="20"/>
    </location>
</feature>
<feature type="compositionally biased region" description="Polar residues" evidence="1">
    <location>
        <begin position="72"/>
        <end position="85"/>
    </location>
</feature>
<proteinExistence type="predicted"/>
<evidence type="ECO:0000256" key="2">
    <source>
        <dbReference type="SAM" id="Phobius"/>
    </source>
</evidence>
<organism evidence="3 4">
    <name type="scientific">Kribbella solani</name>
    <dbReference type="NCBI Taxonomy" id="236067"/>
    <lineage>
        <taxon>Bacteria</taxon>
        <taxon>Bacillati</taxon>
        <taxon>Actinomycetota</taxon>
        <taxon>Actinomycetes</taxon>
        <taxon>Propionibacteriales</taxon>
        <taxon>Kribbellaceae</taxon>
        <taxon>Kribbella</taxon>
    </lineage>
</organism>
<keyword evidence="2" id="KW-0472">Membrane</keyword>
<sequence>MSNGHNTTGTSRGTSGSGRRRVRSLGVLAGAAVVTTASVSLALGLMPAQADQSTAARSASTEPVPIQYAPNHTASAESTSIQSAAGETPPSHDEVGPSGASAAAVRAIGTSQLLQSGDLATVSPKLDTANIALNWDEDFSSCLGEGNSWTETLRGARKAINVQWSSRKDPNLGLSESIGQAKTAGQAKGYAKTLIDKGIRGCQAGTSQWDFHYGKTHTVKVGTGVATWAASYTGSSTRADGGIVVVVNGTNFGIIQTNATAGSVDKAIASLAKSAVKRLG</sequence>
<dbReference type="AlphaFoldDB" id="A0A841DUJ7"/>
<gene>
    <name evidence="3" type="ORF">HDA44_003751</name>
</gene>
<feature type="region of interest" description="Disordered" evidence="1">
    <location>
        <begin position="72"/>
        <end position="102"/>
    </location>
</feature>
<reference evidence="3 4" key="1">
    <citation type="submission" date="2020-08" db="EMBL/GenBank/DDBJ databases">
        <title>Sequencing the genomes of 1000 actinobacteria strains.</title>
        <authorList>
            <person name="Klenk H.-P."/>
        </authorList>
    </citation>
    <scope>NUCLEOTIDE SEQUENCE [LARGE SCALE GENOMIC DNA]</scope>
    <source>
        <strain evidence="3 4">DSM 17294</strain>
    </source>
</reference>
<keyword evidence="2" id="KW-1133">Transmembrane helix</keyword>